<gene>
    <name evidence="2" type="ORF">PMG25_07860</name>
    <name evidence="3" type="ORF">PMG25_23550</name>
</gene>
<evidence type="ECO:0000256" key="1">
    <source>
        <dbReference type="SAM" id="Phobius"/>
    </source>
</evidence>
<feature type="transmembrane region" description="Helical" evidence="1">
    <location>
        <begin position="149"/>
        <end position="175"/>
    </location>
</feature>
<dbReference type="EMBL" id="JAQOSO010000037">
    <property type="protein sequence ID" value="MDJ1174006.1"/>
    <property type="molecule type" value="Genomic_DNA"/>
</dbReference>
<feature type="transmembrane region" description="Helical" evidence="1">
    <location>
        <begin position="44"/>
        <end position="65"/>
    </location>
</feature>
<feature type="transmembrane region" description="Helical" evidence="1">
    <location>
        <begin position="20"/>
        <end position="38"/>
    </location>
</feature>
<keyword evidence="1" id="KW-0472">Membrane</keyword>
<dbReference type="EMBL" id="JAQOSO010000119">
    <property type="protein sequence ID" value="MDJ1177071.1"/>
    <property type="molecule type" value="Genomic_DNA"/>
</dbReference>
<reference evidence="2 4" key="1">
    <citation type="submission" date="2023-01" db="EMBL/GenBank/DDBJ databases">
        <title>Novel diversity within Roseofilum (Cyanobacteria; Desertifilaceae) from marine benthic mats with descriptions of four novel species.</title>
        <authorList>
            <person name="Wang Y."/>
            <person name="Berthold D.E."/>
            <person name="Hu J."/>
            <person name="Lefler F.W."/>
            <person name="Laughinghouse H.D. IV."/>
        </authorList>
    </citation>
    <scope>NUCLEOTIDE SEQUENCE [LARGE SCALE GENOMIC DNA]</scope>
    <source>
        <strain evidence="2 4">BLCC-M114</strain>
    </source>
</reference>
<dbReference type="Proteomes" id="UP001235849">
    <property type="component" value="Unassembled WGS sequence"/>
</dbReference>
<feature type="transmembrane region" description="Helical" evidence="1">
    <location>
        <begin position="70"/>
        <end position="90"/>
    </location>
</feature>
<accession>A0ABT7B654</accession>
<name>A0ABT7B654_9CYAN</name>
<keyword evidence="1" id="KW-1133">Transmembrane helix</keyword>
<dbReference type="RefSeq" id="WP_283766346.1">
    <property type="nucleotide sequence ID" value="NZ_JAQOSO010000037.1"/>
</dbReference>
<sequence length="210" mass="24183">MKNRNQADTWWYSMRRRFPWKQFIIGGLIPIGIFYLFHRFEKPLIGAFLAAGWAVGVAAITHLAFKKINLFAVLSIPLTLIEIVGIIVTLNPDFYLATAAIDHTLWGLIFLGSLGFSRPLILVFAEAMGEIPKSQELGEFRQSEEFQSAWVILTIIWAIVHLMAAVFLIFSQIWLPLEIFLIMRTAFSTPLLAVLVAFSFWFPRWYWNRS</sequence>
<protein>
    <recommendedName>
        <fullName evidence="5">Intracellular septation protein A</fullName>
    </recommendedName>
</protein>
<comment type="caution">
    <text evidence="2">The sequence shown here is derived from an EMBL/GenBank/DDBJ whole genome shotgun (WGS) entry which is preliminary data.</text>
</comment>
<proteinExistence type="predicted"/>
<dbReference type="NCBIfam" id="NF041646">
    <property type="entry name" value="VC0807_fam"/>
    <property type="match status" value="1"/>
</dbReference>
<evidence type="ECO:0000313" key="3">
    <source>
        <dbReference type="EMBL" id="MDJ1177071.1"/>
    </source>
</evidence>
<evidence type="ECO:0000313" key="4">
    <source>
        <dbReference type="Proteomes" id="UP001235849"/>
    </source>
</evidence>
<feature type="transmembrane region" description="Helical" evidence="1">
    <location>
        <begin position="105"/>
        <end position="128"/>
    </location>
</feature>
<organism evidence="2 4">
    <name type="scientific">Roseofilum capinflatum BLCC-M114</name>
    <dbReference type="NCBI Taxonomy" id="3022440"/>
    <lineage>
        <taxon>Bacteria</taxon>
        <taxon>Bacillati</taxon>
        <taxon>Cyanobacteriota</taxon>
        <taxon>Cyanophyceae</taxon>
        <taxon>Desertifilales</taxon>
        <taxon>Desertifilaceae</taxon>
        <taxon>Roseofilum</taxon>
        <taxon>Roseofilum capinflatum</taxon>
    </lineage>
</organism>
<evidence type="ECO:0000313" key="2">
    <source>
        <dbReference type="EMBL" id="MDJ1174006.1"/>
    </source>
</evidence>
<feature type="transmembrane region" description="Helical" evidence="1">
    <location>
        <begin position="181"/>
        <end position="202"/>
    </location>
</feature>
<keyword evidence="1" id="KW-0812">Transmembrane</keyword>
<keyword evidence="4" id="KW-1185">Reference proteome</keyword>
<evidence type="ECO:0008006" key="5">
    <source>
        <dbReference type="Google" id="ProtNLM"/>
    </source>
</evidence>